<evidence type="ECO:0000259" key="2">
    <source>
        <dbReference type="Pfam" id="PF12146"/>
    </source>
</evidence>
<dbReference type="EMBL" id="CP072385">
    <property type="protein sequence ID" value="QUC10271.1"/>
    <property type="molecule type" value="Genomic_DNA"/>
</dbReference>
<dbReference type="Proteomes" id="UP000677180">
    <property type="component" value="Chromosome"/>
</dbReference>
<dbReference type="OMA" id="GFGWHDR"/>
<dbReference type="AlphaFoldDB" id="A0A3N4D2W7"/>
<dbReference type="Pfam" id="PF08386">
    <property type="entry name" value="Abhydrolase_4"/>
    <property type="match status" value="1"/>
</dbReference>
<proteinExistence type="predicted"/>
<evidence type="ECO:0000259" key="1">
    <source>
        <dbReference type="Pfam" id="PF08386"/>
    </source>
</evidence>
<feature type="domain" description="Peptidase S33 tripeptidyl aminopeptidase-like C-terminal" evidence="1">
    <location>
        <begin position="214"/>
        <end position="290"/>
    </location>
</feature>
<dbReference type="InterPro" id="IPR013595">
    <property type="entry name" value="Pept_S33_TAP-like_C"/>
</dbReference>
<keyword evidence="4" id="KW-0808">Transferase</keyword>
<feature type="domain" description="Serine aminopeptidase S33" evidence="2">
    <location>
        <begin position="74"/>
        <end position="182"/>
    </location>
</feature>
<organism evidence="4 5">
    <name type="scientific">Arachnia propionica</name>
    <dbReference type="NCBI Taxonomy" id="1750"/>
    <lineage>
        <taxon>Bacteria</taxon>
        <taxon>Bacillati</taxon>
        <taxon>Actinomycetota</taxon>
        <taxon>Actinomycetes</taxon>
        <taxon>Propionibacteriales</taxon>
        <taxon>Propionibacteriaceae</taxon>
        <taxon>Arachnia</taxon>
    </lineage>
</organism>
<dbReference type="PANTHER" id="PTHR43358:SF4">
    <property type="entry name" value="ALPHA_BETA HYDROLASE FOLD-1 DOMAIN-CONTAINING PROTEIN"/>
    <property type="match status" value="1"/>
</dbReference>
<protein>
    <submittedName>
        <fullName evidence="4">Acetoin dehydrogenase E2 subunit dihydrolipoyllysine-residue acetyltransferase</fullName>
    </submittedName>
    <submittedName>
        <fullName evidence="3">Alpha/beta fold hydrolase</fullName>
    </submittedName>
</protein>
<evidence type="ECO:0000313" key="5">
    <source>
        <dbReference type="Proteomes" id="UP000273044"/>
    </source>
</evidence>
<sequence>MGRLTRTGRWIAAALGLGAGTIAGYTAWTLNAPRRPWPPYTFTPFEVGVPAEEVSFTTSDGVSLAGWWLDSPSSRSVVICCHGHRSNKADMLGIGPGLWRAGHNVLLFDFRGNGDSGNGRQSLAHYEQADLTAALDWVARSHPGKRIAVMAFSMGASTAILTAARDPRIEALVLDSPFATMSGVIAANYRRYRLPGGLLLPVADLVNRVFCGYAFKQVRPVDAMSSLSPRPVLLLHGTKDRIIPYEHARQLAEAAGPGEVELVAFEGADHCGGYFVDRPGYIARVARFLETAPE</sequence>
<dbReference type="Proteomes" id="UP000273044">
    <property type="component" value="Chromosome"/>
</dbReference>
<dbReference type="Gene3D" id="3.40.50.1820">
    <property type="entry name" value="alpha/beta hydrolase"/>
    <property type="match status" value="1"/>
</dbReference>
<dbReference type="PANTHER" id="PTHR43358">
    <property type="entry name" value="ALPHA/BETA-HYDROLASE"/>
    <property type="match status" value="1"/>
</dbReference>
<dbReference type="OrthoDB" id="9796609at2"/>
<reference evidence="4 5" key="1">
    <citation type="submission" date="2018-12" db="EMBL/GenBank/DDBJ databases">
        <authorList>
            <consortium name="Pathogen Informatics"/>
        </authorList>
    </citation>
    <scope>NUCLEOTIDE SEQUENCE [LARGE SCALE GENOMIC DNA]</scope>
    <source>
        <strain evidence="4 5">NCTC12967</strain>
    </source>
</reference>
<accession>A0A3N4D2W7</accession>
<dbReference type="GO" id="GO:0016740">
    <property type="term" value="F:transferase activity"/>
    <property type="evidence" value="ECO:0007669"/>
    <property type="project" value="UniProtKB-KW"/>
</dbReference>
<dbReference type="GeneID" id="64406447"/>
<dbReference type="SUPFAM" id="SSF53474">
    <property type="entry name" value="alpha/beta-Hydrolases"/>
    <property type="match status" value="1"/>
</dbReference>
<dbReference type="EMBL" id="LR134406">
    <property type="protein sequence ID" value="VEH69690.1"/>
    <property type="molecule type" value="Genomic_DNA"/>
</dbReference>
<gene>
    <name evidence="3" type="ORF">J5A53_10735</name>
    <name evidence="4" type="ORF">NCTC12967_00966</name>
</gene>
<keyword evidence="3" id="KW-0378">Hydrolase</keyword>
<dbReference type="InterPro" id="IPR052920">
    <property type="entry name" value="DNA-binding_regulatory"/>
</dbReference>
<dbReference type="Pfam" id="PF12146">
    <property type="entry name" value="Hydrolase_4"/>
    <property type="match status" value="1"/>
</dbReference>
<dbReference type="InterPro" id="IPR022742">
    <property type="entry name" value="Hydrolase_4"/>
</dbReference>
<reference evidence="3" key="2">
    <citation type="submission" date="2021-03" db="EMBL/GenBank/DDBJ databases">
        <title>Human Oral Microbial Genomes.</title>
        <authorList>
            <person name="Johnston C.D."/>
            <person name="Chen T."/>
            <person name="Dewhirst F.E."/>
        </authorList>
    </citation>
    <scope>NUCLEOTIDE SEQUENCE</scope>
    <source>
        <strain evidence="3">F0714</strain>
    </source>
</reference>
<evidence type="ECO:0000313" key="4">
    <source>
        <dbReference type="EMBL" id="VEH69690.1"/>
    </source>
</evidence>
<dbReference type="GO" id="GO:0016787">
    <property type="term" value="F:hydrolase activity"/>
    <property type="evidence" value="ECO:0007669"/>
    <property type="project" value="UniProtKB-KW"/>
</dbReference>
<evidence type="ECO:0000313" key="3">
    <source>
        <dbReference type="EMBL" id="QUC10271.1"/>
    </source>
</evidence>
<dbReference type="InterPro" id="IPR029058">
    <property type="entry name" value="AB_hydrolase_fold"/>
</dbReference>
<name>A0A3N4D2W7_9ACTN</name>
<keyword evidence="5" id="KW-1185">Reference proteome</keyword>
<dbReference type="RefSeq" id="WP_014846085.1">
    <property type="nucleotide sequence ID" value="NZ_CAURRE010000029.1"/>
</dbReference>